<dbReference type="Pfam" id="PF00440">
    <property type="entry name" value="TetR_N"/>
    <property type="match status" value="1"/>
</dbReference>
<dbReference type="PANTHER" id="PTHR47506:SF10">
    <property type="entry name" value="TRANSCRIPTIONAL REGULATORY PROTEIN"/>
    <property type="match status" value="1"/>
</dbReference>
<keyword evidence="3" id="KW-0804">Transcription</keyword>
<feature type="domain" description="HTH tetR-type" evidence="5">
    <location>
        <begin position="6"/>
        <end position="66"/>
    </location>
</feature>
<evidence type="ECO:0000313" key="7">
    <source>
        <dbReference type="Proteomes" id="UP001289615"/>
    </source>
</evidence>
<reference evidence="6 7" key="1">
    <citation type="submission" date="2023-12" db="EMBL/GenBank/DDBJ databases">
        <title>Genome comparison identifies genes involved in endophytic behavior of Lysinibacillus irui and provides insights into its role as a plant-growth promoting bacterium.</title>
        <authorList>
            <person name="Hilario S."/>
            <person name="Matos I."/>
            <person name="Goncalves M.F.M."/>
            <person name="Pardo C.A."/>
            <person name="Santos M.J."/>
        </authorList>
    </citation>
    <scope>NUCLEOTIDE SEQUENCE [LARGE SCALE GENOMIC DNA]</scope>
    <source>
        <strain evidence="6 7">B3</strain>
    </source>
</reference>
<dbReference type="Gene3D" id="1.10.10.60">
    <property type="entry name" value="Homeodomain-like"/>
    <property type="match status" value="1"/>
</dbReference>
<name>A0ABU5NT51_9BACI</name>
<dbReference type="PRINTS" id="PR00455">
    <property type="entry name" value="HTHTETR"/>
</dbReference>
<evidence type="ECO:0000259" key="5">
    <source>
        <dbReference type="PROSITE" id="PS50977"/>
    </source>
</evidence>
<dbReference type="RefSeq" id="WP_312505300.1">
    <property type="nucleotide sequence ID" value="NZ_JAXLNX010000008.1"/>
</dbReference>
<evidence type="ECO:0000256" key="2">
    <source>
        <dbReference type="ARBA" id="ARBA00023125"/>
    </source>
</evidence>
<keyword evidence="1" id="KW-0805">Transcription regulation</keyword>
<gene>
    <name evidence="6" type="ORF">U6C28_23345</name>
</gene>
<evidence type="ECO:0000256" key="1">
    <source>
        <dbReference type="ARBA" id="ARBA00023015"/>
    </source>
</evidence>
<accession>A0ABU5NT51</accession>
<dbReference type="InterPro" id="IPR036271">
    <property type="entry name" value="Tet_transcr_reg_TetR-rel_C_sf"/>
</dbReference>
<feature type="DNA-binding region" description="H-T-H motif" evidence="4">
    <location>
        <begin position="29"/>
        <end position="48"/>
    </location>
</feature>
<dbReference type="Gene3D" id="1.10.357.10">
    <property type="entry name" value="Tetracycline Repressor, domain 2"/>
    <property type="match status" value="1"/>
</dbReference>
<dbReference type="PANTHER" id="PTHR47506">
    <property type="entry name" value="TRANSCRIPTIONAL REGULATORY PROTEIN"/>
    <property type="match status" value="1"/>
</dbReference>
<evidence type="ECO:0000313" key="6">
    <source>
        <dbReference type="EMBL" id="MEA0979220.1"/>
    </source>
</evidence>
<dbReference type="InterPro" id="IPR001647">
    <property type="entry name" value="HTH_TetR"/>
</dbReference>
<evidence type="ECO:0000256" key="3">
    <source>
        <dbReference type="ARBA" id="ARBA00023163"/>
    </source>
</evidence>
<dbReference type="SUPFAM" id="SSF46689">
    <property type="entry name" value="Homeodomain-like"/>
    <property type="match status" value="1"/>
</dbReference>
<protein>
    <submittedName>
        <fullName evidence="6">TetR/AcrR family transcriptional regulator</fullName>
    </submittedName>
</protein>
<dbReference type="PROSITE" id="PS50977">
    <property type="entry name" value="HTH_TETR_2"/>
    <property type="match status" value="1"/>
</dbReference>
<dbReference type="InterPro" id="IPR011075">
    <property type="entry name" value="TetR_C"/>
</dbReference>
<comment type="caution">
    <text evidence="6">The sequence shown here is derived from an EMBL/GenBank/DDBJ whole genome shotgun (WGS) entry which is preliminary data.</text>
</comment>
<organism evidence="6 7">
    <name type="scientific">Lysinibacillus irui</name>
    <dbReference type="NCBI Taxonomy" id="2998077"/>
    <lineage>
        <taxon>Bacteria</taxon>
        <taxon>Bacillati</taxon>
        <taxon>Bacillota</taxon>
        <taxon>Bacilli</taxon>
        <taxon>Bacillales</taxon>
        <taxon>Bacillaceae</taxon>
        <taxon>Lysinibacillus</taxon>
    </lineage>
</organism>
<dbReference type="EMBL" id="JAXUIA010000025">
    <property type="protein sequence ID" value="MEA0979220.1"/>
    <property type="molecule type" value="Genomic_DNA"/>
</dbReference>
<keyword evidence="7" id="KW-1185">Reference proteome</keyword>
<proteinExistence type="predicted"/>
<dbReference type="Pfam" id="PF16925">
    <property type="entry name" value="TetR_C_13"/>
    <property type="match status" value="1"/>
</dbReference>
<evidence type="ECO:0000256" key="4">
    <source>
        <dbReference type="PROSITE-ProRule" id="PRU00335"/>
    </source>
</evidence>
<dbReference type="InterPro" id="IPR009057">
    <property type="entry name" value="Homeodomain-like_sf"/>
</dbReference>
<dbReference type="Proteomes" id="UP001289615">
    <property type="component" value="Unassembled WGS sequence"/>
</dbReference>
<keyword evidence="2 4" id="KW-0238">DNA-binding</keyword>
<dbReference type="SUPFAM" id="SSF48498">
    <property type="entry name" value="Tetracyclin repressor-like, C-terminal domain"/>
    <property type="match status" value="1"/>
</dbReference>
<sequence>MSRRKSFEIPKVLDLAIDVFWHKGYEGCSMQDLVEQLGLSRSSIYETFGSKEDLYLQALERYDLQSKQQLGSILYEQGSAKELLLRYFHEVIEYTGRRSCFMVNASLELAASHQKVYNLVKANMAENEEAFYQLLERAVQSGELKGTWDIKALAQYLVNVMHGITVTTVTADREMLDNIVRNSLYFLP</sequence>